<dbReference type="Proteomes" id="UP000534426">
    <property type="component" value="Unassembled WGS sequence"/>
</dbReference>
<dbReference type="InterPro" id="IPR040024">
    <property type="entry name" value="PPP1R21"/>
</dbReference>
<dbReference type="GO" id="GO:0003723">
    <property type="term" value="F:RNA binding"/>
    <property type="evidence" value="ECO:0007669"/>
    <property type="project" value="UniProtKB-KW"/>
</dbReference>
<name>A0A7K4M260_9AVES</name>
<feature type="coiled-coil region" evidence="9">
    <location>
        <begin position="540"/>
        <end position="585"/>
    </location>
</feature>
<dbReference type="Pfam" id="PF21636">
    <property type="entry name" value="PPP1R21_C"/>
    <property type="match status" value="1"/>
</dbReference>
<evidence type="ECO:0000256" key="6">
    <source>
        <dbReference type="ARBA" id="ARBA00031361"/>
    </source>
</evidence>
<evidence type="ECO:0000256" key="9">
    <source>
        <dbReference type="SAM" id="Coils"/>
    </source>
</evidence>
<dbReference type="InterPro" id="IPR049372">
    <property type="entry name" value="PPP1R21_C"/>
</dbReference>
<dbReference type="PANTHER" id="PTHR21448">
    <property type="entry name" value="SMOOTH MUSCLE MYOSIN HEAVY CHAIN-RELATED"/>
    <property type="match status" value="1"/>
</dbReference>
<evidence type="ECO:0000256" key="3">
    <source>
        <dbReference type="ARBA" id="ARBA00022753"/>
    </source>
</evidence>
<feature type="domain" description="Protein phosphatase 1 regulatory subunit 21 N-terminal" evidence="11">
    <location>
        <begin position="1"/>
        <end position="94"/>
    </location>
</feature>
<gene>
    <name evidence="12" type="primary">Ppp1r21</name>
    <name evidence="12" type="ORF">CRYUND_R09494</name>
</gene>
<feature type="non-terminal residue" evidence="12">
    <location>
        <position position="1"/>
    </location>
</feature>
<feature type="compositionally biased region" description="Basic and acidic residues" evidence="10">
    <location>
        <begin position="605"/>
        <end position="619"/>
    </location>
</feature>
<dbReference type="GO" id="GO:0016020">
    <property type="term" value="C:membrane"/>
    <property type="evidence" value="ECO:0007669"/>
    <property type="project" value="TreeGrafter"/>
</dbReference>
<accession>A0A7K4M260</accession>
<evidence type="ECO:0000259" key="11">
    <source>
        <dbReference type="SMART" id="SM01254"/>
    </source>
</evidence>
<keyword evidence="13" id="KW-1185">Reference proteome</keyword>
<evidence type="ECO:0000256" key="1">
    <source>
        <dbReference type="ARBA" id="ARBA00004412"/>
    </source>
</evidence>
<dbReference type="Pfam" id="PF10205">
    <property type="entry name" value="KLRAQ"/>
    <property type="match status" value="1"/>
</dbReference>
<feature type="non-terminal residue" evidence="12">
    <location>
        <position position="739"/>
    </location>
</feature>
<sequence>QLRAQNQVLKKGVVDEQANSASLKEQLKMKDQSLRKLQQEMDSLTFRNQQLAKRVELLQDELTLSETRGKKSKKSGESSSQLSQEQKSVFNEDLQKKIEENERLHILFFEADEQHKRLEAELRSRLDVLETDAAQHQAVVDSLTRKYTDTIEKLQNDKAKLEIKSQTLEREAKDCRLRTEECQQQLKNLQAALGSRLEESLCIINEKVPFNDTRSNRYNALNVPVHNRRYQLKLRDLAGQALTFVQDLVTALLNFHTYTEQRVQIFPVDSATDTISPLNQKFSQYLHENASYVRPLEEGMLQLFESITEDTVTVLETAVKLKAFAEHLSSYLCFLRKILPYQLKSLEEECESSLCTAALRARNMELHRDMKKLTAVFEKLHVYISLLALPSTKSEGLLRTNYSFVFTNIATSLHGFHDILKDISKHYSQKATLEQEVPTATQKLITTNDCILSSVVALTNGVGKIASFFSNNLDHFTASLSYGPKGGTEFISPLSAECMLQYKKKAAAYMKSLKKPCSDSVPYEEALANRRVLLSSTESREGLAQQVQQSLEKIAKLEQEKEHWMLEAQLAKIKLEKENQKLKHSLSGHLAESIQEHSVLPNAAEQKEETIEKSQREPVKTTSSALDNESREDLIKNHYMARIAELTSHLQLADSKAVHFHAECRALAKRLALAEKSKELLTEELKLASQNISRLQDELMTTKRSYEDQLSMMSDHLCSMNETLTKQREEIDTLKMTSK</sequence>
<dbReference type="AlphaFoldDB" id="A0A7K4M260"/>
<keyword evidence="4" id="KW-0694">RNA-binding</keyword>
<evidence type="ECO:0000313" key="13">
    <source>
        <dbReference type="Proteomes" id="UP000534426"/>
    </source>
</evidence>
<feature type="coiled-coil region" evidence="9">
    <location>
        <begin position="126"/>
        <end position="192"/>
    </location>
</feature>
<dbReference type="Pfam" id="PF10212">
    <property type="entry name" value="PPP1R21_helical"/>
    <property type="match status" value="1"/>
</dbReference>
<comment type="subcellular location">
    <subcellularLocation>
        <location evidence="1">Early endosome</location>
    </subcellularLocation>
</comment>
<evidence type="ECO:0000313" key="12">
    <source>
        <dbReference type="EMBL" id="NWJ10963.1"/>
    </source>
</evidence>
<dbReference type="GO" id="GO:0005769">
    <property type="term" value="C:early endosome"/>
    <property type="evidence" value="ECO:0007669"/>
    <property type="project" value="UniProtKB-SubCell"/>
</dbReference>
<feature type="region of interest" description="Disordered" evidence="10">
    <location>
        <begin position="66"/>
        <end position="86"/>
    </location>
</feature>
<protein>
    <recommendedName>
        <fullName evidence="2">Protein phosphatase 1 regulatory subunit 21</fullName>
    </recommendedName>
    <alternativeName>
        <fullName evidence="7">Coiled-coil domain-containing protein 128</fullName>
    </alternativeName>
    <alternativeName>
        <fullName evidence="8">Ferry endosomal RAB5 effector complex subunit 2</fullName>
    </alternativeName>
    <alternativeName>
        <fullName evidence="6">KLRAQ motif-containing protein 1</fullName>
    </alternativeName>
</protein>
<feature type="coiled-coil region" evidence="9">
    <location>
        <begin position="664"/>
        <end position="705"/>
    </location>
</feature>
<evidence type="ECO:0000256" key="4">
    <source>
        <dbReference type="ARBA" id="ARBA00022884"/>
    </source>
</evidence>
<keyword evidence="3" id="KW-0967">Endosome</keyword>
<evidence type="ECO:0000256" key="5">
    <source>
        <dbReference type="ARBA" id="ARBA00023054"/>
    </source>
</evidence>
<comment type="caution">
    <text evidence="12">The sequence shown here is derived from an EMBL/GenBank/DDBJ whole genome shotgun (WGS) entry which is preliminary data.</text>
</comment>
<keyword evidence="5 9" id="KW-0175">Coiled coil</keyword>
<proteinExistence type="predicted"/>
<dbReference type="EMBL" id="VWPW01031453">
    <property type="protein sequence ID" value="NWJ10963.1"/>
    <property type="molecule type" value="Genomic_DNA"/>
</dbReference>
<organism evidence="12 13">
    <name type="scientific">Crypturellus undulatus</name>
    <dbReference type="NCBI Taxonomy" id="48396"/>
    <lineage>
        <taxon>Eukaryota</taxon>
        <taxon>Metazoa</taxon>
        <taxon>Chordata</taxon>
        <taxon>Craniata</taxon>
        <taxon>Vertebrata</taxon>
        <taxon>Euteleostomi</taxon>
        <taxon>Archelosauria</taxon>
        <taxon>Archosauria</taxon>
        <taxon>Dinosauria</taxon>
        <taxon>Saurischia</taxon>
        <taxon>Theropoda</taxon>
        <taxon>Coelurosauria</taxon>
        <taxon>Aves</taxon>
        <taxon>Palaeognathae</taxon>
        <taxon>Tinamiformes</taxon>
        <taxon>Tinamidae</taxon>
        <taxon>Crypturellus</taxon>
    </lineage>
</organism>
<evidence type="ECO:0000256" key="10">
    <source>
        <dbReference type="SAM" id="MobiDB-lite"/>
    </source>
</evidence>
<dbReference type="SMART" id="SM01254">
    <property type="entry name" value="KLRAQ"/>
    <property type="match status" value="1"/>
</dbReference>
<evidence type="ECO:0000256" key="2">
    <source>
        <dbReference type="ARBA" id="ARBA00020102"/>
    </source>
</evidence>
<dbReference type="InterPro" id="IPR019343">
    <property type="entry name" value="PPP1R21_N"/>
</dbReference>
<evidence type="ECO:0000256" key="7">
    <source>
        <dbReference type="ARBA" id="ARBA00031617"/>
    </source>
</evidence>
<evidence type="ECO:0000256" key="8">
    <source>
        <dbReference type="ARBA" id="ARBA00044824"/>
    </source>
</evidence>
<dbReference type="InterPro" id="IPR019348">
    <property type="entry name" value="PPP1R21_six_helix"/>
</dbReference>
<dbReference type="PANTHER" id="PTHR21448:SF0">
    <property type="entry name" value="PROTEIN PHOSPHATASE 1 REGULATORY SUBUNIT 21"/>
    <property type="match status" value="1"/>
</dbReference>
<feature type="region of interest" description="Disordered" evidence="10">
    <location>
        <begin position="593"/>
        <end position="630"/>
    </location>
</feature>
<reference evidence="12 13" key="1">
    <citation type="submission" date="2019-09" db="EMBL/GenBank/DDBJ databases">
        <title>Bird 10,000 Genomes (B10K) Project - Family phase.</title>
        <authorList>
            <person name="Zhang G."/>
        </authorList>
    </citation>
    <scope>NUCLEOTIDE SEQUENCE [LARGE SCALE GENOMIC DNA]</scope>
    <source>
        <strain evidence="12">B10K-MSB-37135</strain>
        <tissue evidence="12">Heart</tissue>
    </source>
</reference>
<feature type="compositionally biased region" description="Low complexity" evidence="10">
    <location>
        <begin position="77"/>
        <end position="86"/>
    </location>
</feature>